<keyword evidence="7 12" id="KW-1133">Transmembrane helix</keyword>
<dbReference type="CDD" id="cd22884">
    <property type="entry name" value="TOM22"/>
    <property type="match status" value="1"/>
</dbReference>
<dbReference type="GO" id="GO:0006886">
    <property type="term" value="P:intracellular protein transport"/>
    <property type="evidence" value="ECO:0007669"/>
    <property type="project" value="InterPro"/>
</dbReference>
<name>A0A0H5R5H1_9EUKA</name>
<proteinExistence type="inferred from homology"/>
<accession>A0A0H5R5H1</accession>
<evidence type="ECO:0000256" key="10">
    <source>
        <dbReference type="ARBA" id="ARBA00023136"/>
    </source>
</evidence>
<dbReference type="InterPro" id="IPR005683">
    <property type="entry name" value="Tom22"/>
</dbReference>
<evidence type="ECO:0000256" key="7">
    <source>
        <dbReference type="ARBA" id="ARBA00022989"/>
    </source>
</evidence>
<protein>
    <submittedName>
        <fullName evidence="13">Uncharacterized protein</fullName>
    </submittedName>
</protein>
<evidence type="ECO:0000256" key="5">
    <source>
        <dbReference type="ARBA" id="ARBA00022787"/>
    </source>
</evidence>
<evidence type="ECO:0000256" key="4">
    <source>
        <dbReference type="ARBA" id="ARBA00022692"/>
    </source>
</evidence>
<evidence type="ECO:0000256" key="1">
    <source>
        <dbReference type="ARBA" id="ARBA00004572"/>
    </source>
</evidence>
<dbReference type="AlphaFoldDB" id="A0A0H5R5H1"/>
<keyword evidence="11" id="KW-0675">Receptor</keyword>
<dbReference type="EMBL" id="HACM01008941">
    <property type="protein sequence ID" value="CRZ09383.1"/>
    <property type="molecule type" value="Transcribed_RNA"/>
</dbReference>
<keyword evidence="6" id="KW-0653">Protein transport</keyword>
<keyword evidence="9" id="KW-0496">Mitochondrion</keyword>
<evidence type="ECO:0000256" key="11">
    <source>
        <dbReference type="ARBA" id="ARBA00023170"/>
    </source>
</evidence>
<evidence type="ECO:0000256" key="12">
    <source>
        <dbReference type="SAM" id="Phobius"/>
    </source>
</evidence>
<evidence type="ECO:0000256" key="9">
    <source>
        <dbReference type="ARBA" id="ARBA00023128"/>
    </source>
</evidence>
<evidence type="ECO:0000256" key="3">
    <source>
        <dbReference type="ARBA" id="ARBA00022448"/>
    </source>
</evidence>
<evidence type="ECO:0000313" key="13">
    <source>
        <dbReference type="EMBL" id="CRZ09383.1"/>
    </source>
</evidence>
<sequence>MASSRVEDVTDRLFVESEEYESEYESEDEADSFLNRISDSISPSMRTIKTYSSTALMKAGSFAWIAATTFLIVGFPLALSIEREASLMELDKQLKGQGGMQELQQ</sequence>
<keyword evidence="8" id="KW-0811">Translocation</keyword>
<evidence type="ECO:0000256" key="6">
    <source>
        <dbReference type="ARBA" id="ARBA00022927"/>
    </source>
</evidence>
<keyword evidence="4 12" id="KW-0812">Transmembrane</keyword>
<comment type="similarity">
    <text evidence="2">Belongs to the Tom22 family.</text>
</comment>
<dbReference type="GO" id="GO:0005741">
    <property type="term" value="C:mitochondrial outer membrane"/>
    <property type="evidence" value="ECO:0007669"/>
    <property type="project" value="UniProtKB-SubCell"/>
</dbReference>
<dbReference type="Pfam" id="PF04281">
    <property type="entry name" value="Tom22"/>
    <property type="match status" value="1"/>
</dbReference>
<keyword evidence="10 12" id="KW-0472">Membrane</keyword>
<evidence type="ECO:0000256" key="8">
    <source>
        <dbReference type="ARBA" id="ARBA00023010"/>
    </source>
</evidence>
<evidence type="ECO:0000256" key="2">
    <source>
        <dbReference type="ARBA" id="ARBA00009874"/>
    </source>
</evidence>
<feature type="transmembrane region" description="Helical" evidence="12">
    <location>
        <begin position="61"/>
        <end position="79"/>
    </location>
</feature>
<keyword evidence="5" id="KW-1000">Mitochondrion outer membrane</keyword>
<organism evidence="13">
    <name type="scientific">Spongospora subterranea</name>
    <dbReference type="NCBI Taxonomy" id="70186"/>
    <lineage>
        <taxon>Eukaryota</taxon>
        <taxon>Sar</taxon>
        <taxon>Rhizaria</taxon>
        <taxon>Endomyxa</taxon>
        <taxon>Phytomyxea</taxon>
        <taxon>Plasmodiophorida</taxon>
        <taxon>Plasmodiophoridae</taxon>
        <taxon>Spongospora</taxon>
    </lineage>
</organism>
<reference evidence="13" key="1">
    <citation type="submission" date="2015-04" db="EMBL/GenBank/DDBJ databases">
        <title>The genome sequence of the plant pathogenic Rhizarian Plasmodiophora brassicae reveals insights in its biotrophic life cycle and the origin of chitin synthesis.</title>
        <authorList>
            <person name="Schwelm A."/>
            <person name="Fogelqvist J."/>
            <person name="Knaust A."/>
            <person name="Julke S."/>
            <person name="Lilja T."/>
            <person name="Dhandapani V."/>
            <person name="Bonilla-Rosso G."/>
            <person name="Karlsson M."/>
            <person name="Shevchenko A."/>
            <person name="Choi S.R."/>
            <person name="Kim H.G."/>
            <person name="Park J.Y."/>
            <person name="Lim Y.P."/>
            <person name="Ludwig-Muller J."/>
            <person name="Dixelius C."/>
        </authorList>
    </citation>
    <scope>NUCLEOTIDE SEQUENCE</scope>
    <source>
        <tissue evidence="13">Potato root galls</tissue>
    </source>
</reference>
<keyword evidence="3" id="KW-0813">Transport</keyword>
<comment type="subcellular location">
    <subcellularLocation>
        <location evidence="1">Mitochondrion outer membrane</location>
        <topology evidence="1">Single-pass membrane protein</topology>
    </subcellularLocation>
</comment>